<dbReference type="GO" id="GO:0006986">
    <property type="term" value="P:response to unfolded protein"/>
    <property type="evidence" value="ECO:0007669"/>
    <property type="project" value="UniProtKB-KW"/>
</dbReference>
<dbReference type="GO" id="GO:0045944">
    <property type="term" value="P:positive regulation of transcription by RNA polymerase II"/>
    <property type="evidence" value="ECO:0007669"/>
    <property type="project" value="InterPro"/>
</dbReference>
<sequence length="517" mass="56052">MDPWDAATPSPKLKFEPSPTESFLSTPGDMYPPLFGSTTAPTTVSPMDMMSPPASEFKSEFNDAPNEGTPGPDTPAEKKATKKRKSWGQVLPEPKTNLPPRKRAKTEDEKEQRRVERVLRNRRAAQSSRERKRQEVEALEHRNQQLEAMLKTMQQTNMRLLEELQKARRESGVATPLRPNGVTLSQELFSSQDKRPPSEQAASIDDLFASVQSPHTTVNPASLSPALSPVHECEEESPAPTTPAPFRTATSPDATQHPAAMLCPDLPCRSAEVTPWWAATASASQLRQALALLLPLQMLMASTSAMLTLFQRPLMQIAMSLKAGSSLHPAPSILTTILWLVTTPSTSRRRIQTHSSTALTFPSSSPTNADPSGPMPRRPHRPSSPSSLRLALLRKILTCSPTLARPLMDATMAALRLVSTEAREAIRVSGELETAAADGVDSGLPTDSEHGAGLSELGWPEWAAPPSREVLLTLLWALRIEARRRGSPAQQDSSVVAAAAAAPTELERSGLGVDATV</sequence>
<dbReference type="GO" id="GO:0003677">
    <property type="term" value="F:DNA binding"/>
    <property type="evidence" value="ECO:0007669"/>
    <property type="project" value="UniProtKB-KW"/>
</dbReference>
<dbReference type="PROSITE" id="PS50217">
    <property type="entry name" value="BZIP"/>
    <property type="match status" value="1"/>
</dbReference>
<keyword evidence="6" id="KW-0834">Unfolded protein response</keyword>
<feature type="region of interest" description="Disordered" evidence="8">
    <location>
        <begin position="215"/>
        <end position="258"/>
    </location>
</feature>
<evidence type="ECO:0000256" key="7">
    <source>
        <dbReference type="ARBA" id="ARBA00023242"/>
    </source>
</evidence>
<dbReference type="InterPro" id="IPR046347">
    <property type="entry name" value="bZIP_sf"/>
</dbReference>
<protein>
    <recommendedName>
        <fullName evidence="9">BZIP domain-containing protein</fullName>
    </recommendedName>
</protein>
<evidence type="ECO:0000313" key="11">
    <source>
        <dbReference type="Proteomes" id="UP001217918"/>
    </source>
</evidence>
<keyword evidence="3" id="KW-0805">Transcription regulation</keyword>
<dbReference type="SUPFAM" id="SSF57959">
    <property type="entry name" value="Leucine zipper domain"/>
    <property type="match status" value="1"/>
</dbReference>
<comment type="caution">
    <text evidence="10">The sequence shown here is derived from an EMBL/GenBank/DDBJ whole genome shotgun (WGS) entry which is preliminary data.</text>
</comment>
<evidence type="ECO:0000256" key="3">
    <source>
        <dbReference type="ARBA" id="ARBA00023015"/>
    </source>
</evidence>
<evidence type="ECO:0000256" key="5">
    <source>
        <dbReference type="ARBA" id="ARBA00023163"/>
    </source>
</evidence>
<evidence type="ECO:0000256" key="2">
    <source>
        <dbReference type="ARBA" id="ARBA00007163"/>
    </source>
</evidence>
<dbReference type="PANTHER" id="PTHR46714">
    <property type="entry name" value="TRANSCRIPTIONAL ACTIVATOR HAC1"/>
    <property type="match status" value="1"/>
</dbReference>
<evidence type="ECO:0000256" key="6">
    <source>
        <dbReference type="ARBA" id="ARBA00023230"/>
    </source>
</evidence>
<dbReference type="EMBL" id="JAQQPM010000007">
    <property type="protein sequence ID" value="KAK2073356.1"/>
    <property type="molecule type" value="Genomic_DNA"/>
</dbReference>
<feature type="region of interest" description="Disordered" evidence="8">
    <location>
        <begin position="170"/>
        <end position="201"/>
    </location>
</feature>
<feature type="compositionally biased region" description="Basic and acidic residues" evidence="8">
    <location>
        <begin position="105"/>
        <end position="119"/>
    </location>
</feature>
<feature type="region of interest" description="Disordered" evidence="8">
    <location>
        <begin position="351"/>
        <end position="385"/>
    </location>
</feature>
<dbReference type="AlphaFoldDB" id="A0AAD9I8W6"/>
<feature type="compositionally biased region" description="Polar residues" evidence="8">
    <location>
        <begin position="353"/>
        <end position="370"/>
    </location>
</feature>
<dbReference type="GO" id="GO:0000981">
    <property type="term" value="F:DNA-binding transcription factor activity, RNA polymerase II-specific"/>
    <property type="evidence" value="ECO:0007669"/>
    <property type="project" value="InterPro"/>
</dbReference>
<gene>
    <name evidence="10" type="ORF">P8C59_007645</name>
</gene>
<evidence type="ECO:0000313" key="10">
    <source>
        <dbReference type="EMBL" id="KAK2073356.1"/>
    </source>
</evidence>
<evidence type="ECO:0000256" key="8">
    <source>
        <dbReference type="SAM" id="MobiDB-lite"/>
    </source>
</evidence>
<dbReference type="CDD" id="cd14710">
    <property type="entry name" value="bZIP_HAC1-like"/>
    <property type="match status" value="1"/>
</dbReference>
<comment type="subcellular location">
    <subcellularLocation>
        <location evidence="1">Nucleus</location>
    </subcellularLocation>
</comment>
<evidence type="ECO:0000256" key="4">
    <source>
        <dbReference type="ARBA" id="ARBA00023125"/>
    </source>
</evidence>
<name>A0AAD9I8W6_9PEZI</name>
<feature type="compositionally biased region" description="Polar residues" evidence="8">
    <location>
        <begin position="182"/>
        <end position="191"/>
    </location>
</feature>
<dbReference type="GO" id="GO:0005634">
    <property type="term" value="C:nucleus"/>
    <property type="evidence" value="ECO:0007669"/>
    <property type="project" value="UniProtKB-SubCell"/>
</dbReference>
<dbReference type="InterPro" id="IPR004827">
    <property type="entry name" value="bZIP"/>
</dbReference>
<dbReference type="Gene3D" id="1.20.5.170">
    <property type="match status" value="1"/>
</dbReference>
<reference evidence="10" key="1">
    <citation type="journal article" date="2023" name="Mol. Plant Microbe Interact.">
        <title>Elucidating the Obligate Nature and Biological Capacity of an Invasive Fungal Corn Pathogen.</title>
        <authorList>
            <person name="MacCready J.S."/>
            <person name="Roggenkamp E.M."/>
            <person name="Gdanetz K."/>
            <person name="Chilvers M.I."/>
        </authorList>
    </citation>
    <scope>NUCLEOTIDE SEQUENCE</scope>
    <source>
        <strain evidence="10">PM02</strain>
    </source>
</reference>
<feature type="compositionally biased region" description="Basic and acidic residues" evidence="8">
    <location>
        <begin position="128"/>
        <end position="138"/>
    </location>
</feature>
<feature type="domain" description="BZIP" evidence="9">
    <location>
        <begin position="111"/>
        <end position="170"/>
    </location>
</feature>
<proteinExistence type="inferred from homology"/>
<dbReference type="SMART" id="SM00338">
    <property type="entry name" value="BRLZ"/>
    <property type="match status" value="1"/>
</dbReference>
<feature type="region of interest" description="Disordered" evidence="8">
    <location>
        <begin position="1"/>
        <end position="138"/>
    </location>
</feature>
<accession>A0AAD9I8W6</accession>
<keyword evidence="11" id="KW-1185">Reference proteome</keyword>
<dbReference type="InterPro" id="IPR044280">
    <property type="entry name" value="Hac1/HY5"/>
</dbReference>
<keyword evidence="4" id="KW-0238">DNA-binding</keyword>
<dbReference type="PANTHER" id="PTHR46714:SF6">
    <property type="entry name" value="TRANSCRIPTIONAL ACTIVATOR HAC1"/>
    <property type="match status" value="1"/>
</dbReference>
<comment type="similarity">
    <text evidence="2">Belongs to the bZIP family.</text>
</comment>
<feature type="compositionally biased region" description="Polar residues" evidence="8">
    <location>
        <begin position="36"/>
        <end position="45"/>
    </location>
</feature>
<evidence type="ECO:0000256" key="1">
    <source>
        <dbReference type="ARBA" id="ARBA00004123"/>
    </source>
</evidence>
<dbReference type="Proteomes" id="UP001217918">
    <property type="component" value="Unassembled WGS sequence"/>
</dbReference>
<evidence type="ECO:0000259" key="9">
    <source>
        <dbReference type="PROSITE" id="PS50217"/>
    </source>
</evidence>
<organism evidence="10 11">
    <name type="scientific">Phyllachora maydis</name>
    <dbReference type="NCBI Taxonomy" id="1825666"/>
    <lineage>
        <taxon>Eukaryota</taxon>
        <taxon>Fungi</taxon>
        <taxon>Dikarya</taxon>
        <taxon>Ascomycota</taxon>
        <taxon>Pezizomycotina</taxon>
        <taxon>Sordariomycetes</taxon>
        <taxon>Sordariomycetidae</taxon>
        <taxon>Phyllachorales</taxon>
        <taxon>Phyllachoraceae</taxon>
        <taxon>Phyllachora</taxon>
    </lineage>
</organism>
<keyword evidence="5" id="KW-0804">Transcription</keyword>
<keyword evidence="7" id="KW-0539">Nucleus</keyword>